<name>A0A1F6A046_9BACT</name>
<evidence type="ECO:0000313" key="7">
    <source>
        <dbReference type="Proteomes" id="UP000176253"/>
    </source>
</evidence>
<evidence type="ECO:0000256" key="4">
    <source>
        <dbReference type="RuleBase" id="RU003345"/>
    </source>
</evidence>
<dbReference type="PROSITE" id="PS00687">
    <property type="entry name" value="ALDEHYDE_DEHYDR_GLU"/>
    <property type="match status" value="1"/>
</dbReference>
<dbReference type="AlphaFoldDB" id="A0A1F6A046"/>
<evidence type="ECO:0000259" key="5">
    <source>
        <dbReference type="Pfam" id="PF00171"/>
    </source>
</evidence>
<comment type="caution">
    <text evidence="6">The sequence shown here is derived from an EMBL/GenBank/DDBJ whole genome shotgun (WGS) entry which is preliminary data.</text>
</comment>
<dbReference type="InterPro" id="IPR016163">
    <property type="entry name" value="Ald_DH_C"/>
</dbReference>
<dbReference type="Pfam" id="PF00171">
    <property type="entry name" value="Aldedh"/>
    <property type="match status" value="1"/>
</dbReference>
<dbReference type="Gene3D" id="3.40.309.10">
    <property type="entry name" value="Aldehyde Dehydrogenase, Chain A, domain 2"/>
    <property type="match status" value="1"/>
</dbReference>
<organism evidence="6 7">
    <name type="scientific">Candidatus Gottesmanbacteria bacterium RIFCSPHIGHO2_02_FULL_39_14</name>
    <dbReference type="NCBI Taxonomy" id="1798383"/>
    <lineage>
        <taxon>Bacteria</taxon>
        <taxon>Candidatus Gottesmaniibacteriota</taxon>
    </lineage>
</organism>
<dbReference type="EMBL" id="MFJM01000023">
    <property type="protein sequence ID" value="OGG18088.1"/>
    <property type="molecule type" value="Genomic_DNA"/>
</dbReference>
<dbReference type="InterPro" id="IPR015590">
    <property type="entry name" value="Aldehyde_DH_dom"/>
</dbReference>
<reference evidence="6 7" key="1">
    <citation type="journal article" date="2016" name="Nat. Commun.">
        <title>Thousands of microbial genomes shed light on interconnected biogeochemical processes in an aquifer system.</title>
        <authorList>
            <person name="Anantharaman K."/>
            <person name="Brown C.T."/>
            <person name="Hug L.A."/>
            <person name="Sharon I."/>
            <person name="Castelle C.J."/>
            <person name="Probst A.J."/>
            <person name="Thomas B.C."/>
            <person name="Singh A."/>
            <person name="Wilkins M.J."/>
            <person name="Karaoz U."/>
            <person name="Brodie E.L."/>
            <person name="Williams K.H."/>
            <person name="Hubbard S.S."/>
            <person name="Banfield J.F."/>
        </authorList>
    </citation>
    <scope>NUCLEOTIDE SEQUENCE [LARGE SCALE GENOMIC DNA]</scope>
</reference>
<dbReference type="SMR" id="A0A1F6A046"/>
<evidence type="ECO:0000256" key="2">
    <source>
        <dbReference type="ARBA" id="ARBA00023002"/>
    </source>
</evidence>
<accession>A0A1F6A046</accession>
<dbReference type="STRING" id="1798383.A3D78_01160"/>
<dbReference type="InterPro" id="IPR029510">
    <property type="entry name" value="Ald_DH_CS_GLU"/>
</dbReference>
<evidence type="ECO:0000256" key="3">
    <source>
        <dbReference type="PROSITE-ProRule" id="PRU10007"/>
    </source>
</evidence>
<protein>
    <submittedName>
        <fullName evidence="6">Aldehyde dehydrogenase</fullName>
    </submittedName>
</protein>
<keyword evidence="2 4" id="KW-0560">Oxidoreductase</keyword>
<gene>
    <name evidence="6" type="ORF">A3D78_01160</name>
</gene>
<dbReference type="Gene3D" id="3.40.605.10">
    <property type="entry name" value="Aldehyde Dehydrogenase, Chain A, domain 1"/>
    <property type="match status" value="1"/>
</dbReference>
<proteinExistence type="inferred from homology"/>
<feature type="active site" evidence="3">
    <location>
        <position position="254"/>
    </location>
</feature>
<dbReference type="InterPro" id="IPR016162">
    <property type="entry name" value="Ald_DH_N"/>
</dbReference>
<sequence>MADKTYPKKIYHWIEDREIESSPGDFIPKINPADGRLLSQITRGNEKDVDNAVSQAEKKLTEWKNTPIISRANILRQASILLQKKRDEIAQIVHLETGKSVKDALAETDGAAELGFFYAGEGRRFYGKVTSSAMPDRSAMIIRKPVGVCALIIPFNTPIANVAWKSFPSLLCGNTVILKASSDTPYTPVWFAKILKEAGLPEGIFSVLQGKGVEVGNALLEDERINLVSFTGSEETGRLIAQKVSSRFVKLSLELGGKNPFVVCDDADLDKASDFAISSAFSNAGQRCASASRIVVFSSIYEKFKKMLIEKAKNLKVGISDSDNLGPVINEKQLNKILTALQQAKKEGVKILIGGYRLTEGKFKKGFFISPTILENVTVKSDIYDCELFGPVTSLHKVRDFKEAVALANNSSYGLTSAIHTNNNNRIQEFIKNIQAGVVSVNGPTYGSEPHLPFGGVKQSGNGTREPGIEALDFYSDMQTVYVKHDPSAV</sequence>
<dbReference type="SUPFAM" id="SSF53720">
    <property type="entry name" value="ALDH-like"/>
    <property type="match status" value="1"/>
</dbReference>
<feature type="domain" description="Aldehyde dehydrogenase" evidence="5">
    <location>
        <begin position="25"/>
        <end position="481"/>
    </location>
</feature>
<dbReference type="GO" id="GO:0016620">
    <property type="term" value="F:oxidoreductase activity, acting on the aldehyde or oxo group of donors, NAD or NADP as acceptor"/>
    <property type="evidence" value="ECO:0007669"/>
    <property type="project" value="InterPro"/>
</dbReference>
<evidence type="ECO:0000256" key="1">
    <source>
        <dbReference type="ARBA" id="ARBA00009986"/>
    </source>
</evidence>
<comment type="similarity">
    <text evidence="1 4">Belongs to the aldehyde dehydrogenase family.</text>
</comment>
<dbReference type="FunFam" id="3.40.605.10:FF:000007">
    <property type="entry name" value="NAD/NADP-dependent betaine aldehyde dehydrogenase"/>
    <property type="match status" value="1"/>
</dbReference>
<dbReference type="Proteomes" id="UP000176253">
    <property type="component" value="Unassembled WGS sequence"/>
</dbReference>
<dbReference type="InterPro" id="IPR016161">
    <property type="entry name" value="Ald_DH/histidinol_DH"/>
</dbReference>
<evidence type="ECO:0000313" key="6">
    <source>
        <dbReference type="EMBL" id="OGG18088.1"/>
    </source>
</evidence>
<dbReference type="PANTHER" id="PTHR11699">
    <property type="entry name" value="ALDEHYDE DEHYDROGENASE-RELATED"/>
    <property type="match status" value="1"/>
</dbReference>